<protein>
    <recommendedName>
        <fullName evidence="8">Zn(2)-C6 fungal-type domain-containing protein</fullName>
    </recommendedName>
</protein>
<accession>A0A9W9MYA0</accession>
<keyword evidence="5" id="KW-0804">Transcription</keyword>
<dbReference type="OrthoDB" id="3548654at2759"/>
<dbReference type="PANTHER" id="PTHR47540:SF6">
    <property type="entry name" value="ZN(II)2CYS6 TRANSCRIPTION FACTOR (EUROFUNG)"/>
    <property type="match status" value="1"/>
</dbReference>
<proteinExistence type="predicted"/>
<feature type="domain" description="Zn(2)-C6 fungal-type" evidence="8">
    <location>
        <begin position="18"/>
        <end position="47"/>
    </location>
</feature>
<gene>
    <name evidence="9" type="ORF">N7449_003832</name>
</gene>
<dbReference type="EMBL" id="JAPQKQ010000002">
    <property type="protein sequence ID" value="KAJ5209453.1"/>
    <property type="molecule type" value="Genomic_DNA"/>
</dbReference>
<feature type="compositionally biased region" description="Basic and acidic residues" evidence="7">
    <location>
        <begin position="64"/>
        <end position="83"/>
    </location>
</feature>
<evidence type="ECO:0000256" key="5">
    <source>
        <dbReference type="ARBA" id="ARBA00023163"/>
    </source>
</evidence>
<evidence type="ECO:0000313" key="9">
    <source>
        <dbReference type="EMBL" id="KAJ5209453.1"/>
    </source>
</evidence>
<dbReference type="GO" id="GO:0006351">
    <property type="term" value="P:DNA-templated transcription"/>
    <property type="evidence" value="ECO:0007669"/>
    <property type="project" value="InterPro"/>
</dbReference>
<dbReference type="SMART" id="SM00906">
    <property type="entry name" value="Fungal_trans"/>
    <property type="match status" value="1"/>
</dbReference>
<dbReference type="Pfam" id="PF04082">
    <property type="entry name" value="Fungal_trans"/>
    <property type="match status" value="1"/>
</dbReference>
<dbReference type="PANTHER" id="PTHR47540">
    <property type="entry name" value="THIAMINE REPRESSIBLE GENES REGULATORY PROTEIN THI5"/>
    <property type="match status" value="1"/>
</dbReference>
<sequence>MDHGDSSKDLRRTRRVNACIICRDRKVRCSGTFPCTTCVRRSTVCTFGPDDRKVTVSERFLNDLKRKAREDPSDQSPDKRRQPESSLIGKAEHLTLEILEPIRAVVVNDPPHFSKPPSEHQSLERTLPSFWCQEAITAITAATVEQNGLVVAPSSHGDLCDSEGPETSISNPLDSGRSRFCIDNNGRRRFLGPSSTWAYTRQVIVDIQQHFNEPSIPEIPLHVDGNAYMFDWSDAGDIPFTKAELPSLDYAIYLMNTVEFHIAQLYHLFDQNSFMNGLYQFYDCTVPEPPKSKLWYIQYLLVISFGKSFLMQKTAKEPPSGVIFFARAMKLLPNIQGLYDDPLLSMEILCAASLYLQCLDHRNNAYVYLGIAFRMALTQGLHREVDLEASAEESDTRYRSIWWTLYILDRRFSSLMGTPISINDADVTMGLPNSEISHQRCRTLAMHVRLSRIISNVLDYGRLNQLFIKSVQEVLRSLAALAPDLEHQFKLNGSSGEPISRATGTLHLCYHQCVILATRPLLVHILFQRLSTSSNNHTFTDPIIALTRKCFEAAHKSLQILSALRSQGLLDWFLPFDIDCTHSSTFVLLLIKSICPFPELSGYDMPQIDRSKEVLDSMIERGSVPAQYRQSELDIFQQLLRLFGDQDDQNTALPGEVGIQDDAHHNESFGEASSFSQFVDAVGDAGLSPSEMLEIARLLDWGDVFRDPIMSLPFEQP</sequence>
<dbReference type="PROSITE" id="PS00463">
    <property type="entry name" value="ZN2_CY6_FUNGAL_1"/>
    <property type="match status" value="1"/>
</dbReference>
<keyword evidence="3" id="KW-0805">Transcription regulation</keyword>
<evidence type="ECO:0000256" key="7">
    <source>
        <dbReference type="SAM" id="MobiDB-lite"/>
    </source>
</evidence>
<name>A0A9W9MYA0_9EURO</name>
<feature type="region of interest" description="Disordered" evidence="7">
    <location>
        <begin position="64"/>
        <end position="87"/>
    </location>
</feature>
<reference evidence="9" key="2">
    <citation type="journal article" date="2023" name="IMA Fungus">
        <title>Comparative genomic study of the Penicillium genus elucidates a diverse pangenome and 15 lateral gene transfer events.</title>
        <authorList>
            <person name="Petersen C."/>
            <person name="Sorensen T."/>
            <person name="Nielsen M.R."/>
            <person name="Sondergaard T.E."/>
            <person name="Sorensen J.L."/>
            <person name="Fitzpatrick D.A."/>
            <person name="Frisvad J.C."/>
            <person name="Nielsen K.L."/>
        </authorList>
    </citation>
    <scope>NUCLEOTIDE SEQUENCE</scope>
    <source>
        <strain evidence="9">IBT 20477</strain>
    </source>
</reference>
<evidence type="ECO:0000256" key="1">
    <source>
        <dbReference type="ARBA" id="ARBA00004123"/>
    </source>
</evidence>
<evidence type="ECO:0000256" key="4">
    <source>
        <dbReference type="ARBA" id="ARBA00023125"/>
    </source>
</evidence>
<dbReference type="GO" id="GO:0008270">
    <property type="term" value="F:zinc ion binding"/>
    <property type="evidence" value="ECO:0007669"/>
    <property type="project" value="InterPro"/>
</dbReference>
<organism evidence="9 10">
    <name type="scientific">Penicillium cf. viridicatum</name>
    <dbReference type="NCBI Taxonomy" id="2972119"/>
    <lineage>
        <taxon>Eukaryota</taxon>
        <taxon>Fungi</taxon>
        <taxon>Dikarya</taxon>
        <taxon>Ascomycota</taxon>
        <taxon>Pezizomycotina</taxon>
        <taxon>Eurotiomycetes</taxon>
        <taxon>Eurotiomycetidae</taxon>
        <taxon>Eurotiales</taxon>
        <taxon>Aspergillaceae</taxon>
        <taxon>Penicillium</taxon>
    </lineage>
</organism>
<dbReference type="CDD" id="cd12148">
    <property type="entry name" value="fungal_TF_MHR"/>
    <property type="match status" value="1"/>
</dbReference>
<keyword evidence="6" id="KW-0539">Nucleus</keyword>
<comment type="subcellular location">
    <subcellularLocation>
        <location evidence="1">Nucleus</location>
    </subcellularLocation>
</comment>
<reference evidence="9" key="1">
    <citation type="submission" date="2022-11" db="EMBL/GenBank/DDBJ databases">
        <authorList>
            <person name="Petersen C."/>
        </authorList>
    </citation>
    <scope>NUCLEOTIDE SEQUENCE</scope>
    <source>
        <strain evidence="9">IBT 20477</strain>
    </source>
</reference>
<dbReference type="Pfam" id="PF00172">
    <property type="entry name" value="Zn_clus"/>
    <property type="match status" value="1"/>
</dbReference>
<keyword evidence="10" id="KW-1185">Reference proteome</keyword>
<evidence type="ECO:0000313" key="10">
    <source>
        <dbReference type="Proteomes" id="UP001150942"/>
    </source>
</evidence>
<comment type="caution">
    <text evidence="9">The sequence shown here is derived from an EMBL/GenBank/DDBJ whole genome shotgun (WGS) entry which is preliminary data.</text>
</comment>
<dbReference type="AlphaFoldDB" id="A0A9W9MYA0"/>
<dbReference type="GO" id="GO:0005634">
    <property type="term" value="C:nucleus"/>
    <property type="evidence" value="ECO:0007669"/>
    <property type="project" value="UniProtKB-SubCell"/>
</dbReference>
<evidence type="ECO:0000256" key="3">
    <source>
        <dbReference type="ARBA" id="ARBA00023015"/>
    </source>
</evidence>
<evidence type="ECO:0000259" key="8">
    <source>
        <dbReference type="PROSITE" id="PS50048"/>
    </source>
</evidence>
<dbReference type="SUPFAM" id="SSF57701">
    <property type="entry name" value="Zn2/Cys6 DNA-binding domain"/>
    <property type="match status" value="1"/>
</dbReference>
<dbReference type="PROSITE" id="PS50048">
    <property type="entry name" value="ZN2_CY6_FUNGAL_2"/>
    <property type="match status" value="1"/>
</dbReference>
<dbReference type="GO" id="GO:0043565">
    <property type="term" value="F:sequence-specific DNA binding"/>
    <property type="evidence" value="ECO:0007669"/>
    <property type="project" value="TreeGrafter"/>
</dbReference>
<dbReference type="InterPro" id="IPR036864">
    <property type="entry name" value="Zn2-C6_fun-type_DNA-bd_sf"/>
</dbReference>
<dbReference type="InterPro" id="IPR001138">
    <property type="entry name" value="Zn2Cys6_DnaBD"/>
</dbReference>
<dbReference type="InterPro" id="IPR051711">
    <property type="entry name" value="Stress_Response_Reg"/>
</dbReference>
<dbReference type="InterPro" id="IPR007219">
    <property type="entry name" value="XnlR_reg_dom"/>
</dbReference>
<dbReference type="CDD" id="cd00067">
    <property type="entry name" value="GAL4"/>
    <property type="match status" value="1"/>
</dbReference>
<evidence type="ECO:0000256" key="2">
    <source>
        <dbReference type="ARBA" id="ARBA00022723"/>
    </source>
</evidence>
<keyword evidence="4" id="KW-0238">DNA-binding</keyword>
<keyword evidence="2" id="KW-0479">Metal-binding</keyword>
<dbReference type="Proteomes" id="UP001150942">
    <property type="component" value="Unassembled WGS sequence"/>
</dbReference>
<dbReference type="GO" id="GO:0045944">
    <property type="term" value="P:positive regulation of transcription by RNA polymerase II"/>
    <property type="evidence" value="ECO:0007669"/>
    <property type="project" value="TreeGrafter"/>
</dbReference>
<dbReference type="Gene3D" id="4.10.240.10">
    <property type="entry name" value="Zn(2)-C6 fungal-type DNA-binding domain"/>
    <property type="match status" value="1"/>
</dbReference>
<evidence type="ECO:0000256" key="6">
    <source>
        <dbReference type="ARBA" id="ARBA00023242"/>
    </source>
</evidence>
<dbReference type="SMART" id="SM00066">
    <property type="entry name" value="GAL4"/>
    <property type="match status" value="1"/>
</dbReference>
<dbReference type="GO" id="GO:0000981">
    <property type="term" value="F:DNA-binding transcription factor activity, RNA polymerase II-specific"/>
    <property type="evidence" value="ECO:0007669"/>
    <property type="project" value="InterPro"/>
</dbReference>